<dbReference type="PANTHER" id="PTHR47655:SF3">
    <property type="entry name" value="ZN(II)2CYS6 TRANSCRIPTION FACTOR (EUROFUNG)"/>
    <property type="match status" value="1"/>
</dbReference>
<dbReference type="Pfam" id="PF00172">
    <property type="entry name" value="Zn_clus"/>
    <property type="match status" value="1"/>
</dbReference>
<evidence type="ECO:0000256" key="1">
    <source>
        <dbReference type="SAM" id="MobiDB-lite"/>
    </source>
</evidence>
<evidence type="ECO:0000313" key="4">
    <source>
        <dbReference type="Proteomes" id="UP000244309"/>
    </source>
</evidence>
<dbReference type="InterPro" id="IPR052783">
    <property type="entry name" value="Metabolic/Drug-Res_Regulator"/>
</dbReference>
<dbReference type="EMBL" id="PKFO01000010">
    <property type="protein sequence ID" value="PVH23153.1"/>
    <property type="molecule type" value="Genomic_DNA"/>
</dbReference>
<feature type="compositionally biased region" description="Low complexity" evidence="1">
    <location>
        <begin position="289"/>
        <end position="302"/>
    </location>
</feature>
<feature type="compositionally biased region" description="Polar residues" evidence="1">
    <location>
        <begin position="201"/>
        <end position="210"/>
    </location>
</feature>
<dbReference type="STRING" id="45357.A0A2V1B0F9"/>
<gene>
    <name evidence="3" type="ORF">CXQ85_002881</name>
</gene>
<dbReference type="InterPro" id="IPR001138">
    <property type="entry name" value="Zn2Cys6_DnaBD"/>
</dbReference>
<evidence type="ECO:0000313" key="3">
    <source>
        <dbReference type="EMBL" id="PVH23153.1"/>
    </source>
</evidence>
<dbReference type="GeneID" id="37008212"/>
<name>A0A2V1B0F9_9ASCO</name>
<feature type="region of interest" description="Disordered" evidence="1">
    <location>
        <begin position="426"/>
        <end position="449"/>
    </location>
</feature>
<feature type="compositionally biased region" description="Basic residues" evidence="1">
    <location>
        <begin position="172"/>
        <end position="182"/>
    </location>
</feature>
<dbReference type="PROSITE" id="PS50048">
    <property type="entry name" value="ZN2_CY6_FUNGAL_2"/>
    <property type="match status" value="1"/>
</dbReference>
<dbReference type="SUPFAM" id="SSF57701">
    <property type="entry name" value="Zn2/Cys6 DNA-binding domain"/>
    <property type="match status" value="1"/>
</dbReference>
<comment type="caution">
    <text evidence="3">The sequence shown here is derived from an EMBL/GenBank/DDBJ whole genome shotgun (WGS) entry which is preliminary data.</text>
</comment>
<feature type="domain" description="Zn(2)-C6 fungal-type" evidence="2">
    <location>
        <begin position="16"/>
        <end position="45"/>
    </location>
</feature>
<dbReference type="Gene3D" id="4.10.240.10">
    <property type="entry name" value="Zn(2)-C6 fungal-type DNA-binding domain"/>
    <property type="match status" value="1"/>
</dbReference>
<organism evidence="3 4">
    <name type="scientific">Candidozyma haemuli</name>
    <dbReference type="NCBI Taxonomy" id="45357"/>
    <lineage>
        <taxon>Eukaryota</taxon>
        <taxon>Fungi</taxon>
        <taxon>Dikarya</taxon>
        <taxon>Ascomycota</taxon>
        <taxon>Saccharomycotina</taxon>
        <taxon>Pichiomycetes</taxon>
        <taxon>Metschnikowiaceae</taxon>
        <taxon>Candidozyma</taxon>
    </lineage>
</organism>
<proteinExistence type="predicted"/>
<dbReference type="Proteomes" id="UP000244309">
    <property type="component" value="Unassembled WGS sequence"/>
</dbReference>
<dbReference type="GO" id="GO:0008270">
    <property type="term" value="F:zinc ion binding"/>
    <property type="evidence" value="ECO:0007669"/>
    <property type="project" value="InterPro"/>
</dbReference>
<accession>A0A2V1B0F9</accession>
<dbReference type="VEuPathDB" id="FungiDB:CXQ85_002881"/>
<feature type="compositionally biased region" description="Polar residues" evidence="1">
    <location>
        <begin position="303"/>
        <end position="332"/>
    </location>
</feature>
<keyword evidence="4" id="KW-1185">Reference proteome</keyword>
<dbReference type="PROSITE" id="PS00463">
    <property type="entry name" value="ZN2_CY6_FUNGAL_1"/>
    <property type="match status" value="1"/>
</dbReference>
<dbReference type="AlphaFoldDB" id="A0A2V1B0F9"/>
<dbReference type="RefSeq" id="XP_025344093.1">
    <property type="nucleotide sequence ID" value="XM_025486543.1"/>
</dbReference>
<feature type="region of interest" description="Disordered" evidence="1">
    <location>
        <begin position="161"/>
        <end position="210"/>
    </location>
</feature>
<dbReference type="SMART" id="SM00066">
    <property type="entry name" value="GAL4"/>
    <property type="match status" value="1"/>
</dbReference>
<protein>
    <recommendedName>
        <fullName evidence="2">Zn(2)-C6 fungal-type domain-containing protein</fullName>
    </recommendedName>
</protein>
<dbReference type="OrthoDB" id="5600212at2759"/>
<reference evidence="3 4" key="1">
    <citation type="submission" date="2017-12" db="EMBL/GenBank/DDBJ databases">
        <title>Genome Sequence of a Multidrug-Resistant Candida haemulonii Isolate from a Patient with Chronic Leg Ulcers in Israel.</title>
        <authorList>
            <person name="Chow N.A."/>
            <person name="Gade L."/>
            <person name="Batra D."/>
            <person name="Rowe L.A."/>
            <person name="Ben-Ami R."/>
            <person name="Loparev V.N."/>
            <person name="Litvintseva A.P."/>
        </authorList>
    </citation>
    <scope>NUCLEOTIDE SEQUENCE [LARGE SCALE GENOMIC DNA]</scope>
    <source>
        <strain evidence="3 4">B11899</strain>
    </source>
</reference>
<feature type="compositionally biased region" description="Polar residues" evidence="1">
    <location>
        <begin position="437"/>
        <end position="449"/>
    </location>
</feature>
<dbReference type="InterPro" id="IPR036864">
    <property type="entry name" value="Zn2-C6_fun-type_DNA-bd_sf"/>
</dbReference>
<feature type="region of interest" description="Disordered" evidence="1">
    <location>
        <begin position="280"/>
        <end position="383"/>
    </location>
</feature>
<dbReference type="CDD" id="cd00067">
    <property type="entry name" value="GAL4"/>
    <property type="match status" value="1"/>
</dbReference>
<evidence type="ECO:0000259" key="2">
    <source>
        <dbReference type="PROSITE" id="PS50048"/>
    </source>
</evidence>
<dbReference type="GO" id="GO:0000981">
    <property type="term" value="F:DNA-binding transcription factor activity, RNA polymerase II-specific"/>
    <property type="evidence" value="ECO:0007669"/>
    <property type="project" value="InterPro"/>
</dbReference>
<feature type="compositionally biased region" description="Basic and acidic residues" evidence="1">
    <location>
        <begin position="340"/>
        <end position="354"/>
    </location>
</feature>
<feature type="compositionally biased region" description="Low complexity" evidence="1">
    <location>
        <begin position="369"/>
        <end position="383"/>
    </location>
</feature>
<dbReference type="PANTHER" id="PTHR47655">
    <property type="entry name" value="QUINIC ACID UTILIZATION ACTIVATOR"/>
    <property type="match status" value="1"/>
</dbReference>
<sequence length="449" mass="48807">MSSPEHHHRKKRAGKACDSCRIKKTKCDGRKPCSRCIADNRICAYSDKRKSKEKAHPPGYVELLETRVELLTRSLEKMVHLSESHLPWLSSLMARARADHSRLSPGEHPDNDLKDDYVPINEVVHHLIAEHGILDNMPVEWDHNAMDLPPEVFSAEEDDCVTSLDHDNPHASGHRRMGRHSRSASDRSGRSTSSSRRGSRNTMNHTPSITEQLNMDGISLAGYSNTSMPPSLFRQDTSPLFARAEMLDRRPSGQFLASHMEMAASSSSSSLASLAARLENHDIGPNSPPGLLSASASASASGMTPTTSLSGQSESTLPSSAVSATPQPTYQPGSLRRHTSLNDHAFRSRPTDHIHKPKTHPHIPTRQDPTGASTGAAAASNPTATSFPNASLMLSPAHSFSVGFQSPEVDDFAAFPFSDDPTYPDIDDTWRGLSSFRPDSTAGTEGSSV</sequence>